<reference evidence="1 2" key="1">
    <citation type="journal article" date="2013" name="Proc. Natl. Acad. Sci. U.S.A.">
        <title>Genome of an arbuscular mycorrhizal fungus provides insight into the oldest plant symbiosis.</title>
        <authorList>
            <person name="Tisserant E."/>
            <person name="Malbreil M."/>
            <person name="Kuo A."/>
            <person name="Kohler A."/>
            <person name="Symeonidi A."/>
            <person name="Balestrini R."/>
            <person name="Charron P."/>
            <person name="Duensing N."/>
            <person name="Frei Dit Frey N."/>
            <person name="Gianinazzi-Pearson V."/>
            <person name="Gilbert L.B."/>
            <person name="Handa Y."/>
            <person name="Herr J.R."/>
            <person name="Hijri M."/>
            <person name="Koul R."/>
            <person name="Kawaguchi M."/>
            <person name="Krajinski F."/>
            <person name="Lammers P.J."/>
            <person name="Masclaux F.G."/>
            <person name="Murat C."/>
            <person name="Morin E."/>
            <person name="Ndikumana S."/>
            <person name="Pagni M."/>
            <person name="Petitpierre D."/>
            <person name="Requena N."/>
            <person name="Rosikiewicz P."/>
            <person name="Riley R."/>
            <person name="Saito K."/>
            <person name="San Clemente H."/>
            <person name="Shapiro H."/>
            <person name="van Tuinen D."/>
            <person name="Becard G."/>
            <person name="Bonfante P."/>
            <person name="Paszkowski U."/>
            <person name="Shachar-Hill Y.Y."/>
            <person name="Tuskan G.A."/>
            <person name="Young P.W."/>
            <person name="Sanders I.R."/>
            <person name="Henrissat B."/>
            <person name="Rensing S.A."/>
            <person name="Grigoriev I.V."/>
            <person name="Corradi N."/>
            <person name="Roux C."/>
            <person name="Martin F."/>
        </authorList>
    </citation>
    <scope>NUCLEOTIDE SEQUENCE [LARGE SCALE GENOMIC DNA]</scope>
    <source>
        <strain evidence="1 2">DAOM 197198</strain>
    </source>
</reference>
<evidence type="ECO:0000313" key="2">
    <source>
        <dbReference type="Proteomes" id="UP000018888"/>
    </source>
</evidence>
<accession>A0A2P4QJ75</accession>
<dbReference type="AlphaFoldDB" id="A0A2P4QJ75"/>
<proteinExistence type="predicted"/>
<reference evidence="1 2" key="2">
    <citation type="journal article" date="2018" name="New Phytol.">
        <title>High intraspecific genome diversity in the model arbuscular mycorrhizal symbiont Rhizophagus irregularis.</title>
        <authorList>
            <person name="Chen E.C.H."/>
            <person name="Morin E."/>
            <person name="Beaudet D."/>
            <person name="Noel J."/>
            <person name="Yildirir G."/>
            <person name="Ndikumana S."/>
            <person name="Charron P."/>
            <person name="St-Onge C."/>
            <person name="Giorgi J."/>
            <person name="Kruger M."/>
            <person name="Marton T."/>
            <person name="Ropars J."/>
            <person name="Grigoriev I.V."/>
            <person name="Hainaut M."/>
            <person name="Henrissat B."/>
            <person name="Roux C."/>
            <person name="Martin F."/>
            <person name="Corradi N."/>
        </authorList>
    </citation>
    <scope>NUCLEOTIDE SEQUENCE [LARGE SCALE GENOMIC DNA]</scope>
    <source>
        <strain evidence="1 2">DAOM 197198</strain>
    </source>
</reference>
<organism evidence="1 2">
    <name type="scientific">Rhizophagus irregularis (strain DAOM 181602 / DAOM 197198 / MUCL 43194)</name>
    <name type="common">Arbuscular mycorrhizal fungus</name>
    <name type="synonym">Glomus intraradices</name>
    <dbReference type="NCBI Taxonomy" id="747089"/>
    <lineage>
        <taxon>Eukaryota</taxon>
        <taxon>Fungi</taxon>
        <taxon>Fungi incertae sedis</taxon>
        <taxon>Mucoromycota</taxon>
        <taxon>Glomeromycotina</taxon>
        <taxon>Glomeromycetes</taxon>
        <taxon>Glomerales</taxon>
        <taxon>Glomeraceae</taxon>
        <taxon>Rhizophagus</taxon>
    </lineage>
</organism>
<sequence length="50" mass="6226">MKEGDLMPYIKEHVMKEKRVRYLAIEFESYNIKIVNFDDFYIRAYEFVNE</sequence>
<dbReference type="Proteomes" id="UP000018888">
    <property type="component" value="Unassembled WGS sequence"/>
</dbReference>
<dbReference type="EMBL" id="AUPC02000038">
    <property type="protein sequence ID" value="POG77702.1"/>
    <property type="molecule type" value="Genomic_DNA"/>
</dbReference>
<comment type="caution">
    <text evidence="1">The sequence shown here is derived from an EMBL/GenBank/DDBJ whole genome shotgun (WGS) entry which is preliminary data.</text>
</comment>
<name>A0A2P4QJ75_RHIID</name>
<protein>
    <submittedName>
        <fullName evidence="1">Uncharacterized protein</fullName>
    </submittedName>
</protein>
<evidence type="ECO:0000313" key="1">
    <source>
        <dbReference type="EMBL" id="POG77702.1"/>
    </source>
</evidence>
<keyword evidence="2" id="KW-1185">Reference proteome</keyword>
<feature type="non-terminal residue" evidence="1">
    <location>
        <position position="50"/>
    </location>
</feature>
<gene>
    <name evidence="1" type="ORF">GLOIN_2v1871152</name>
</gene>